<sequence>MSQPRLPIFGLNAADTAVSICSPDKKPVRPLYLCLSASCGQASGIPRGAEY</sequence>
<name>A0A975MKP4_9GAMM</name>
<dbReference type="RefSeq" id="WP_215579734.1">
    <property type="nucleotide sequence ID" value="NZ_CP073754.1"/>
</dbReference>
<dbReference type="Proteomes" id="UP000676649">
    <property type="component" value="Chromosome"/>
</dbReference>
<proteinExistence type="predicted"/>
<protein>
    <submittedName>
        <fullName evidence="1">Uncharacterized protein</fullName>
    </submittedName>
</protein>
<organism evidence="1 2">
    <name type="scientific">Methylomonas paludis</name>
    <dbReference type="NCBI Taxonomy" id="1173101"/>
    <lineage>
        <taxon>Bacteria</taxon>
        <taxon>Pseudomonadati</taxon>
        <taxon>Pseudomonadota</taxon>
        <taxon>Gammaproteobacteria</taxon>
        <taxon>Methylococcales</taxon>
        <taxon>Methylococcaceae</taxon>
        <taxon>Methylomonas</taxon>
    </lineage>
</organism>
<dbReference type="KEGG" id="mpad:KEF85_09175"/>
<evidence type="ECO:0000313" key="2">
    <source>
        <dbReference type="Proteomes" id="UP000676649"/>
    </source>
</evidence>
<accession>A0A975MKP4</accession>
<reference evidence="1" key="1">
    <citation type="submission" date="2021-04" db="EMBL/GenBank/DDBJ databases">
        <title>Draft genome sequence data of methanotrophic Methylovulum sp. strain S1L and Methylomonas sp. strain S2AM isolated from boreal lake water columns.</title>
        <authorList>
            <person name="Rissanen A.J."/>
            <person name="Mangayil R."/>
            <person name="Svenning M.M."/>
            <person name="Khanongnuch R."/>
        </authorList>
    </citation>
    <scope>NUCLEOTIDE SEQUENCE</scope>
    <source>
        <strain evidence="1">S2AM</strain>
    </source>
</reference>
<dbReference type="EMBL" id="CP073754">
    <property type="protein sequence ID" value="QWF69552.1"/>
    <property type="molecule type" value="Genomic_DNA"/>
</dbReference>
<dbReference type="AlphaFoldDB" id="A0A975MKP4"/>
<gene>
    <name evidence="1" type="ORF">KEF85_09175</name>
</gene>
<evidence type="ECO:0000313" key="1">
    <source>
        <dbReference type="EMBL" id="QWF69552.1"/>
    </source>
</evidence>
<keyword evidence="2" id="KW-1185">Reference proteome</keyword>